<protein>
    <submittedName>
        <fullName evidence="2">Uncharacterized protein</fullName>
    </submittedName>
</protein>
<accession>A0A917R3D5</accession>
<comment type="caution">
    <text evidence="2">The sequence shown here is derived from an EMBL/GenBank/DDBJ whole genome shotgun (WGS) entry which is preliminary data.</text>
</comment>
<dbReference type="EMBL" id="BMPQ01000015">
    <property type="protein sequence ID" value="GGK85849.1"/>
    <property type="molecule type" value="Genomic_DNA"/>
</dbReference>
<gene>
    <name evidence="2" type="ORF">GCM10010094_53860</name>
</gene>
<evidence type="ECO:0000313" key="2">
    <source>
        <dbReference type="EMBL" id="GGK85849.1"/>
    </source>
</evidence>
<proteinExistence type="predicted"/>
<name>A0A917R3D5_9ACTN</name>
<feature type="region of interest" description="Disordered" evidence="1">
    <location>
        <begin position="64"/>
        <end position="117"/>
    </location>
</feature>
<dbReference type="AlphaFoldDB" id="A0A917R3D5"/>
<dbReference type="RefSeq" id="WP_189324561.1">
    <property type="nucleotide sequence ID" value="NZ_BMPQ01000015.1"/>
</dbReference>
<reference evidence="2" key="2">
    <citation type="submission" date="2020-09" db="EMBL/GenBank/DDBJ databases">
        <authorList>
            <person name="Sun Q."/>
            <person name="Ohkuma M."/>
        </authorList>
    </citation>
    <scope>NUCLEOTIDE SEQUENCE</scope>
    <source>
        <strain evidence="2">JCM 3035</strain>
    </source>
</reference>
<evidence type="ECO:0000256" key="1">
    <source>
        <dbReference type="SAM" id="MobiDB-lite"/>
    </source>
</evidence>
<dbReference type="Proteomes" id="UP000637788">
    <property type="component" value="Unassembled WGS sequence"/>
</dbReference>
<organism evidence="2 3">
    <name type="scientific">Streptomyces flaveus</name>
    <dbReference type="NCBI Taxonomy" id="66370"/>
    <lineage>
        <taxon>Bacteria</taxon>
        <taxon>Bacillati</taxon>
        <taxon>Actinomycetota</taxon>
        <taxon>Actinomycetes</taxon>
        <taxon>Kitasatosporales</taxon>
        <taxon>Streptomycetaceae</taxon>
        <taxon>Streptomyces</taxon>
        <taxon>Streptomyces aurantiacus group</taxon>
    </lineage>
</organism>
<reference evidence="2" key="1">
    <citation type="journal article" date="2014" name="Int. J. Syst. Evol. Microbiol.">
        <title>Complete genome sequence of Corynebacterium casei LMG S-19264T (=DSM 44701T), isolated from a smear-ripened cheese.</title>
        <authorList>
            <consortium name="US DOE Joint Genome Institute (JGI-PGF)"/>
            <person name="Walter F."/>
            <person name="Albersmeier A."/>
            <person name="Kalinowski J."/>
            <person name="Ruckert C."/>
        </authorList>
    </citation>
    <scope>NUCLEOTIDE SEQUENCE</scope>
    <source>
        <strain evidence="2">JCM 3035</strain>
    </source>
</reference>
<evidence type="ECO:0000313" key="3">
    <source>
        <dbReference type="Proteomes" id="UP000637788"/>
    </source>
</evidence>
<keyword evidence="3" id="KW-1185">Reference proteome</keyword>
<sequence length="117" mass="12640">MDARKARRLHEDRLMRLAHVTGVGIGQDESSGEDVIVVFVTHEVADDSLRPEDVIPDELEGVPVRVLPMGGGETQDETQAEAVETQAGAQSETQAGARDETEQRQSQGAHESPEPTP</sequence>